<name>A0ACA9QAK3_9GLOM</name>
<evidence type="ECO:0000313" key="2">
    <source>
        <dbReference type="Proteomes" id="UP000789366"/>
    </source>
</evidence>
<proteinExistence type="predicted"/>
<dbReference type="EMBL" id="CAJVPW010039638">
    <property type="protein sequence ID" value="CAG8744562.1"/>
    <property type="molecule type" value="Genomic_DNA"/>
</dbReference>
<protein>
    <submittedName>
        <fullName evidence="1">9444_t:CDS:1</fullName>
    </submittedName>
</protein>
<feature type="non-terminal residue" evidence="1">
    <location>
        <position position="76"/>
    </location>
</feature>
<dbReference type="Proteomes" id="UP000789366">
    <property type="component" value="Unassembled WGS sequence"/>
</dbReference>
<sequence length="76" mass="8859">QHAERQSDRRGCLKHRDGSTSKDVTWLYFPQVNLLTLEILEICLEYQSRSLRLDGYLQLKFASSDLSQFKLPVSKT</sequence>
<reference evidence="1" key="1">
    <citation type="submission" date="2021-06" db="EMBL/GenBank/DDBJ databases">
        <authorList>
            <person name="Kallberg Y."/>
            <person name="Tangrot J."/>
            <person name="Rosling A."/>
        </authorList>
    </citation>
    <scope>NUCLEOTIDE SEQUENCE</scope>
    <source>
        <strain evidence="1">28 12/20/2015</strain>
    </source>
</reference>
<keyword evidence="2" id="KW-1185">Reference proteome</keyword>
<organism evidence="1 2">
    <name type="scientific">Cetraspora pellucida</name>
    <dbReference type="NCBI Taxonomy" id="1433469"/>
    <lineage>
        <taxon>Eukaryota</taxon>
        <taxon>Fungi</taxon>
        <taxon>Fungi incertae sedis</taxon>
        <taxon>Mucoromycota</taxon>
        <taxon>Glomeromycotina</taxon>
        <taxon>Glomeromycetes</taxon>
        <taxon>Diversisporales</taxon>
        <taxon>Gigasporaceae</taxon>
        <taxon>Cetraspora</taxon>
    </lineage>
</organism>
<evidence type="ECO:0000313" key="1">
    <source>
        <dbReference type="EMBL" id="CAG8744562.1"/>
    </source>
</evidence>
<comment type="caution">
    <text evidence="1">The sequence shown here is derived from an EMBL/GenBank/DDBJ whole genome shotgun (WGS) entry which is preliminary data.</text>
</comment>
<feature type="non-terminal residue" evidence="1">
    <location>
        <position position="1"/>
    </location>
</feature>
<gene>
    <name evidence="1" type="ORF">SPELUC_LOCUS14043</name>
</gene>
<accession>A0ACA9QAK3</accession>